<name>A0A067N203_PLEO1</name>
<organism evidence="2 3">
    <name type="scientific">Pleurotus ostreatus (strain PC15)</name>
    <name type="common">Oyster mushroom</name>
    <dbReference type="NCBI Taxonomy" id="1137138"/>
    <lineage>
        <taxon>Eukaryota</taxon>
        <taxon>Fungi</taxon>
        <taxon>Dikarya</taxon>
        <taxon>Basidiomycota</taxon>
        <taxon>Agaricomycotina</taxon>
        <taxon>Agaricomycetes</taxon>
        <taxon>Agaricomycetidae</taxon>
        <taxon>Agaricales</taxon>
        <taxon>Pleurotineae</taxon>
        <taxon>Pleurotaceae</taxon>
        <taxon>Pleurotus</taxon>
    </lineage>
</organism>
<protein>
    <submittedName>
        <fullName evidence="2">Uncharacterized protein</fullName>
    </submittedName>
</protein>
<feature type="region of interest" description="Disordered" evidence="1">
    <location>
        <begin position="156"/>
        <end position="177"/>
    </location>
</feature>
<dbReference type="Proteomes" id="UP000027073">
    <property type="component" value="Unassembled WGS sequence"/>
</dbReference>
<dbReference type="InParanoid" id="A0A067N203"/>
<sequence>MSSQTSERGPSRSTTPARPLSSTSNNAIGLPDGSVGASRRRATSPSWSLSSRFGDEQNESTLEKVERSWEEAKDSCKLIMEWDDPEYMDDYMEFLRDREAMAREMLAKVACATLKWGGKVESCSLRVMEDYMAVNRNEFREDDIVNVTAAVKLLKRKRKEAQDGPHDDKPSKKSRTAKEIVMAQLPVDLAEQIDGLEMAGYTNVKDRFCRVYAHVGTMDGKLDAAGLAKVLRGYSNNPKAKGLLEEEALARLIVGYKKTFAFEDVKSAYSYSPKEIRKELGNITKNDLPGERMFESEKGSVGLLEGIFLTMAALRLAIDWHEIPNTQDGKERKKAHQDKLFEFQWRRELEHVAVDLQKSEEAKRRRTWRFEFDRLVTRRNKVLRLFKKFGCIVLLDPLWSPLVTRTSNFNALQDCVIENVLTRERCQEDIVEGGGDVPWHTGNELDNKRMLIELVRYFTTDAIANFVGDTVKQLEEDVTTMMP</sequence>
<feature type="compositionally biased region" description="Polar residues" evidence="1">
    <location>
        <begin position="1"/>
        <end position="27"/>
    </location>
</feature>
<evidence type="ECO:0000256" key="1">
    <source>
        <dbReference type="SAM" id="MobiDB-lite"/>
    </source>
</evidence>
<dbReference type="AlphaFoldDB" id="A0A067N203"/>
<evidence type="ECO:0000313" key="2">
    <source>
        <dbReference type="EMBL" id="KDQ22053.1"/>
    </source>
</evidence>
<reference evidence="3" key="1">
    <citation type="journal article" date="2014" name="Proc. Natl. Acad. Sci. U.S.A.">
        <title>Extensive sampling of basidiomycete genomes demonstrates inadequacy of the white-rot/brown-rot paradigm for wood decay fungi.</title>
        <authorList>
            <person name="Riley R."/>
            <person name="Salamov A.A."/>
            <person name="Brown D.W."/>
            <person name="Nagy L.G."/>
            <person name="Floudas D."/>
            <person name="Held B.W."/>
            <person name="Levasseur A."/>
            <person name="Lombard V."/>
            <person name="Morin E."/>
            <person name="Otillar R."/>
            <person name="Lindquist E.A."/>
            <person name="Sun H."/>
            <person name="LaButti K.M."/>
            <person name="Schmutz J."/>
            <person name="Jabbour D."/>
            <person name="Luo H."/>
            <person name="Baker S.E."/>
            <person name="Pisabarro A.G."/>
            <person name="Walton J.D."/>
            <person name="Blanchette R.A."/>
            <person name="Henrissat B."/>
            <person name="Martin F."/>
            <person name="Cullen D."/>
            <person name="Hibbett D.S."/>
            <person name="Grigoriev I.V."/>
        </authorList>
    </citation>
    <scope>NUCLEOTIDE SEQUENCE [LARGE SCALE GENOMIC DNA]</scope>
    <source>
        <strain evidence="3">PC15</strain>
    </source>
</reference>
<evidence type="ECO:0000313" key="3">
    <source>
        <dbReference type="Proteomes" id="UP000027073"/>
    </source>
</evidence>
<dbReference type="EMBL" id="KL198014">
    <property type="protein sequence ID" value="KDQ22053.1"/>
    <property type="molecule type" value="Genomic_DNA"/>
</dbReference>
<feature type="compositionally biased region" description="Basic and acidic residues" evidence="1">
    <location>
        <begin position="160"/>
        <end position="171"/>
    </location>
</feature>
<dbReference type="VEuPathDB" id="FungiDB:PLEOSDRAFT_160844"/>
<dbReference type="HOGENOM" id="CLU_565138_0_0_1"/>
<accession>A0A067N203</accession>
<gene>
    <name evidence="2" type="ORF">PLEOSDRAFT_160844</name>
</gene>
<feature type="region of interest" description="Disordered" evidence="1">
    <location>
        <begin position="1"/>
        <end position="61"/>
    </location>
</feature>
<proteinExistence type="predicted"/>